<evidence type="ECO:0000313" key="5">
    <source>
        <dbReference type="EMBL" id="CRK87373.1"/>
    </source>
</evidence>
<evidence type="ECO:0000256" key="1">
    <source>
        <dbReference type="ARBA" id="ARBA00004123"/>
    </source>
</evidence>
<dbReference type="AlphaFoldDB" id="A0A1J1HH93"/>
<accession>A0A1J1HH93</accession>
<dbReference type="SUPFAM" id="SSF54160">
    <property type="entry name" value="Chromo domain-like"/>
    <property type="match status" value="2"/>
</dbReference>
<dbReference type="PROSITE" id="PS50013">
    <property type="entry name" value="CHROMO_2"/>
    <property type="match status" value="1"/>
</dbReference>
<dbReference type="SMART" id="SM00300">
    <property type="entry name" value="ChSh"/>
    <property type="match status" value="1"/>
</dbReference>
<dbReference type="CDD" id="cd00034">
    <property type="entry name" value="CSD"/>
    <property type="match status" value="1"/>
</dbReference>
<protein>
    <submittedName>
        <fullName evidence="5">CLUMA_CG001175, isoform A</fullName>
    </submittedName>
</protein>
<dbReference type="InterPro" id="IPR016197">
    <property type="entry name" value="Chromo-like_dom_sf"/>
</dbReference>
<dbReference type="InterPro" id="IPR008251">
    <property type="entry name" value="Chromo_shadow_dom"/>
</dbReference>
<dbReference type="GO" id="GO:0005694">
    <property type="term" value="C:chromosome"/>
    <property type="evidence" value="ECO:0007669"/>
    <property type="project" value="UniProtKB-ARBA"/>
</dbReference>
<dbReference type="Pfam" id="PF00385">
    <property type="entry name" value="Chromo"/>
    <property type="match status" value="1"/>
</dbReference>
<organism evidence="5 6">
    <name type="scientific">Clunio marinus</name>
    <dbReference type="NCBI Taxonomy" id="568069"/>
    <lineage>
        <taxon>Eukaryota</taxon>
        <taxon>Metazoa</taxon>
        <taxon>Ecdysozoa</taxon>
        <taxon>Arthropoda</taxon>
        <taxon>Hexapoda</taxon>
        <taxon>Insecta</taxon>
        <taxon>Pterygota</taxon>
        <taxon>Neoptera</taxon>
        <taxon>Endopterygota</taxon>
        <taxon>Diptera</taxon>
        <taxon>Nematocera</taxon>
        <taxon>Chironomoidea</taxon>
        <taxon>Chironomidae</taxon>
        <taxon>Clunio</taxon>
    </lineage>
</organism>
<sequence length="175" mass="21199">MEKSKKKNEDEQDIYFVEKILDKQEIDGEIYYLLKWAEYDNSHNSWEPYENILNLELVEEYEKQLTAKTSQKDLMTCKEKVTRKRKRTKSPYTKPDKKEIQAQIEQFKKTNFSFRQEPCIVGIHKPKNSSQYKFLVRWPDKEAAELVPRKKANEFWPQTVINFYARHIKMDQPKK</sequence>
<feature type="domain" description="Chromo" evidence="4">
    <location>
        <begin position="15"/>
        <end position="73"/>
    </location>
</feature>
<dbReference type="CDD" id="cd00024">
    <property type="entry name" value="CD_CSD"/>
    <property type="match status" value="1"/>
</dbReference>
<proteinExistence type="predicted"/>
<dbReference type="Proteomes" id="UP000183832">
    <property type="component" value="Unassembled WGS sequence"/>
</dbReference>
<feature type="region of interest" description="Disordered" evidence="3">
    <location>
        <begin position="79"/>
        <end position="98"/>
    </location>
</feature>
<dbReference type="GO" id="GO:0005634">
    <property type="term" value="C:nucleus"/>
    <property type="evidence" value="ECO:0007669"/>
    <property type="project" value="UniProtKB-SubCell"/>
</dbReference>
<keyword evidence="6" id="KW-1185">Reference proteome</keyword>
<reference evidence="5 6" key="1">
    <citation type="submission" date="2015-04" db="EMBL/GenBank/DDBJ databases">
        <authorList>
            <person name="Syromyatnikov M.Y."/>
            <person name="Popov V.N."/>
        </authorList>
    </citation>
    <scope>NUCLEOTIDE SEQUENCE [LARGE SCALE GENOMIC DNA]</scope>
</reference>
<dbReference type="STRING" id="568069.A0A1J1HH93"/>
<dbReference type="InterPro" id="IPR023780">
    <property type="entry name" value="Chromo_domain"/>
</dbReference>
<dbReference type="InterPro" id="IPR051219">
    <property type="entry name" value="Heterochromatin_chromo-domain"/>
</dbReference>
<dbReference type="PANTHER" id="PTHR22812">
    <property type="entry name" value="CHROMOBOX PROTEIN"/>
    <property type="match status" value="1"/>
</dbReference>
<name>A0A1J1HH93_9DIPT</name>
<dbReference type="InterPro" id="IPR000953">
    <property type="entry name" value="Chromo/chromo_shadow_dom"/>
</dbReference>
<keyword evidence="2" id="KW-0539">Nucleus</keyword>
<dbReference type="SMART" id="SM00298">
    <property type="entry name" value="CHROMO"/>
    <property type="match status" value="1"/>
</dbReference>
<evidence type="ECO:0000256" key="2">
    <source>
        <dbReference type="ARBA" id="ARBA00023242"/>
    </source>
</evidence>
<evidence type="ECO:0000313" key="6">
    <source>
        <dbReference type="Proteomes" id="UP000183832"/>
    </source>
</evidence>
<evidence type="ECO:0000259" key="4">
    <source>
        <dbReference type="PROSITE" id="PS50013"/>
    </source>
</evidence>
<comment type="subcellular location">
    <subcellularLocation>
        <location evidence="1">Nucleus</location>
    </subcellularLocation>
</comment>
<evidence type="ECO:0000256" key="3">
    <source>
        <dbReference type="SAM" id="MobiDB-lite"/>
    </source>
</evidence>
<gene>
    <name evidence="5" type="ORF">CLUMA_CG001175</name>
</gene>
<dbReference type="Pfam" id="PF01393">
    <property type="entry name" value="Chromo_shadow"/>
    <property type="match status" value="1"/>
</dbReference>
<dbReference type="OrthoDB" id="1918685at2759"/>
<dbReference type="EMBL" id="CVRI01000004">
    <property type="protein sequence ID" value="CRK87373.1"/>
    <property type="molecule type" value="Genomic_DNA"/>
</dbReference>
<dbReference type="Gene3D" id="2.40.50.40">
    <property type="match status" value="2"/>
</dbReference>